<accession>A0AAJ1PMF0</accession>
<name>A0AAJ1PMF0_STRSZ</name>
<comment type="caution">
    <text evidence="1">The sequence shown here is derived from an EMBL/GenBank/DDBJ whole genome shotgun (WGS) entry which is preliminary data.</text>
</comment>
<gene>
    <name evidence="1" type="ORF">NCTC7023_01049</name>
</gene>
<dbReference type="EMBL" id="UHHT01000001">
    <property type="protein sequence ID" value="SUO81700.1"/>
    <property type="molecule type" value="Genomic_DNA"/>
</dbReference>
<proteinExistence type="predicted"/>
<dbReference type="RefSeq" id="WP_111678355.1">
    <property type="nucleotide sequence ID" value="NZ_CP065056.1"/>
</dbReference>
<sequence length="86" mass="10191">MKRLISSFCLIVLLGVLVVVNAEENITSKEDYYLDFHDEFDGDSLARTKWTGCYLSHWTFNPKNAKTNYRFEDRKFIDYIAEDQKI</sequence>
<dbReference type="Gene3D" id="2.60.120.200">
    <property type="match status" value="1"/>
</dbReference>
<organism evidence="1 2">
    <name type="scientific">Streptococcus equi subsp. zooepidemicus</name>
    <dbReference type="NCBI Taxonomy" id="40041"/>
    <lineage>
        <taxon>Bacteria</taxon>
        <taxon>Bacillati</taxon>
        <taxon>Bacillota</taxon>
        <taxon>Bacilli</taxon>
        <taxon>Lactobacillales</taxon>
        <taxon>Streptococcaceae</taxon>
        <taxon>Streptococcus</taxon>
    </lineage>
</organism>
<dbReference type="AlphaFoldDB" id="A0AAJ1PMF0"/>
<protein>
    <submittedName>
        <fullName evidence="1">Uncharacterized protein</fullName>
    </submittedName>
</protein>
<evidence type="ECO:0000313" key="2">
    <source>
        <dbReference type="Proteomes" id="UP000255476"/>
    </source>
</evidence>
<evidence type="ECO:0000313" key="1">
    <source>
        <dbReference type="EMBL" id="SUO81700.1"/>
    </source>
</evidence>
<reference evidence="1 2" key="1">
    <citation type="submission" date="2018-06" db="EMBL/GenBank/DDBJ databases">
        <authorList>
            <consortium name="Pathogen Informatics"/>
            <person name="Doyle S."/>
        </authorList>
    </citation>
    <scope>NUCLEOTIDE SEQUENCE [LARGE SCALE GENOMIC DNA]</scope>
    <source>
        <strain evidence="1 2">NCTC7023</strain>
    </source>
</reference>
<dbReference type="Proteomes" id="UP000255476">
    <property type="component" value="Unassembled WGS sequence"/>
</dbReference>